<dbReference type="GO" id="GO:0046872">
    <property type="term" value="F:metal ion binding"/>
    <property type="evidence" value="ECO:0007669"/>
    <property type="project" value="UniProtKB-KW"/>
</dbReference>
<dbReference type="PANTHER" id="PTHR33337">
    <property type="entry name" value="GFA DOMAIN-CONTAINING PROTEIN"/>
    <property type="match status" value="1"/>
</dbReference>
<evidence type="ECO:0000313" key="6">
    <source>
        <dbReference type="EMBL" id="SDU96447.1"/>
    </source>
</evidence>
<evidence type="ECO:0000256" key="2">
    <source>
        <dbReference type="ARBA" id="ARBA00022723"/>
    </source>
</evidence>
<dbReference type="OrthoDB" id="7765631at2"/>
<protein>
    <submittedName>
        <fullName evidence="6">Uncharacterized conserved protein</fullName>
    </submittedName>
</protein>
<comment type="similarity">
    <text evidence="1">Belongs to the Gfa family.</text>
</comment>
<dbReference type="InterPro" id="IPR011057">
    <property type="entry name" value="Mss4-like_sf"/>
</dbReference>
<dbReference type="STRING" id="46679.SAMN05216202_2344"/>
<evidence type="ECO:0000313" key="7">
    <source>
        <dbReference type="Proteomes" id="UP000198600"/>
    </source>
</evidence>
<dbReference type="GO" id="GO:0016846">
    <property type="term" value="F:carbon-sulfur lyase activity"/>
    <property type="evidence" value="ECO:0007669"/>
    <property type="project" value="InterPro"/>
</dbReference>
<keyword evidence="4" id="KW-0456">Lyase</keyword>
<dbReference type="Proteomes" id="UP000198600">
    <property type="component" value="Chromosome I"/>
</dbReference>
<reference evidence="7" key="1">
    <citation type="submission" date="2016-10" db="EMBL/GenBank/DDBJ databases">
        <authorList>
            <person name="Varghese N."/>
            <person name="Submissions S."/>
        </authorList>
    </citation>
    <scope>NUCLEOTIDE SEQUENCE [LARGE SCALE GENOMIC DNA]</scope>
    <source>
        <strain evidence="7">LMG 2223</strain>
    </source>
</reference>
<dbReference type="Gene3D" id="3.90.1590.10">
    <property type="entry name" value="glutathione-dependent formaldehyde- activating enzyme (gfa)"/>
    <property type="match status" value="1"/>
</dbReference>
<keyword evidence="2" id="KW-0479">Metal-binding</keyword>
<name>A0A1H2MTA1_9PSED</name>
<accession>A0A1H2MTA1</accession>
<dbReference type="PROSITE" id="PS51891">
    <property type="entry name" value="CENP_V_GFA"/>
    <property type="match status" value="1"/>
</dbReference>
<keyword evidence="7" id="KW-1185">Reference proteome</keyword>
<gene>
    <name evidence="6" type="ORF">SAMN05216202_2344</name>
</gene>
<proteinExistence type="inferred from homology"/>
<keyword evidence="3" id="KW-0862">Zinc</keyword>
<dbReference type="RefSeq" id="WP_084381199.1">
    <property type="nucleotide sequence ID" value="NZ_LS483433.1"/>
</dbReference>
<dbReference type="PANTHER" id="PTHR33337:SF40">
    <property type="entry name" value="CENP-V_GFA DOMAIN-CONTAINING PROTEIN-RELATED"/>
    <property type="match status" value="1"/>
</dbReference>
<sequence length="156" mass="17327">MSVERVCWEGGCRCDRVRFTVSMKPIITMACHCTGCQKMSSSAFSLSALIPQAGFTINQGEPVIGGLHGAARHYFCAHCMSWLFTRPHGIDDLVNLRAPLLDDARNYVPFMETWTSEKLPWASTPAVHSFAQLPESEEFSHLLQAYAEFAAADANR</sequence>
<dbReference type="InterPro" id="IPR006913">
    <property type="entry name" value="CENP-V/GFA"/>
</dbReference>
<dbReference type="SUPFAM" id="SSF51316">
    <property type="entry name" value="Mss4-like"/>
    <property type="match status" value="1"/>
</dbReference>
<dbReference type="EMBL" id="LT629802">
    <property type="protein sequence ID" value="SDU96447.1"/>
    <property type="molecule type" value="Genomic_DNA"/>
</dbReference>
<evidence type="ECO:0000256" key="3">
    <source>
        <dbReference type="ARBA" id="ARBA00022833"/>
    </source>
</evidence>
<evidence type="ECO:0000259" key="5">
    <source>
        <dbReference type="PROSITE" id="PS51891"/>
    </source>
</evidence>
<organism evidence="6 7">
    <name type="scientific">Pseudomonas mucidolens</name>
    <dbReference type="NCBI Taxonomy" id="46679"/>
    <lineage>
        <taxon>Bacteria</taxon>
        <taxon>Pseudomonadati</taxon>
        <taxon>Pseudomonadota</taxon>
        <taxon>Gammaproteobacteria</taxon>
        <taxon>Pseudomonadales</taxon>
        <taxon>Pseudomonadaceae</taxon>
        <taxon>Pseudomonas</taxon>
    </lineage>
</organism>
<evidence type="ECO:0000256" key="1">
    <source>
        <dbReference type="ARBA" id="ARBA00005495"/>
    </source>
</evidence>
<dbReference type="Pfam" id="PF04828">
    <property type="entry name" value="GFA"/>
    <property type="match status" value="1"/>
</dbReference>
<feature type="domain" description="CENP-V/GFA" evidence="5">
    <location>
        <begin position="8"/>
        <end position="111"/>
    </location>
</feature>
<dbReference type="AlphaFoldDB" id="A0A1H2MTA1"/>
<evidence type="ECO:0000256" key="4">
    <source>
        <dbReference type="ARBA" id="ARBA00023239"/>
    </source>
</evidence>